<keyword evidence="1" id="KW-0808">Transferase</keyword>
<dbReference type="InterPro" id="IPR051016">
    <property type="entry name" value="Diverse_Substrate_AcTransf"/>
</dbReference>
<evidence type="ECO:0000313" key="4">
    <source>
        <dbReference type="EMBL" id="MBZ5714533.1"/>
    </source>
</evidence>
<dbReference type="RefSeq" id="WP_224196266.1">
    <property type="nucleotide sequence ID" value="NZ_JAIRAU010000048.1"/>
</dbReference>
<comment type="caution">
    <text evidence="4">The sequence shown here is derived from an EMBL/GenBank/DDBJ whole genome shotgun (WGS) entry which is preliminary data.</text>
</comment>
<evidence type="ECO:0000256" key="1">
    <source>
        <dbReference type="ARBA" id="ARBA00022679"/>
    </source>
</evidence>
<dbReference type="PROSITE" id="PS51186">
    <property type="entry name" value="GNAT"/>
    <property type="match status" value="1"/>
</dbReference>
<protein>
    <submittedName>
        <fullName evidence="4">GNAT family N-acetyltransferase</fullName>
    </submittedName>
</protein>
<evidence type="ECO:0000313" key="5">
    <source>
        <dbReference type="Proteomes" id="UP001139031"/>
    </source>
</evidence>
<dbReference type="PANTHER" id="PTHR10545:SF29">
    <property type="entry name" value="GH14572P-RELATED"/>
    <property type="match status" value="1"/>
</dbReference>
<name>A0ABS7U1Y1_9BACT</name>
<organism evidence="4 5">
    <name type="scientific">Nannocystis pusilla</name>
    <dbReference type="NCBI Taxonomy" id="889268"/>
    <lineage>
        <taxon>Bacteria</taxon>
        <taxon>Pseudomonadati</taxon>
        <taxon>Myxococcota</taxon>
        <taxon>Polyangia</taxon>
        <taxon>Nannocystales</taxon>
        <taxon>Nannocystaceae</taxon>
        <taxon>Nannocystis</taxon>
    </lineage>
</organism>
<dbReference type="SUPFAM" id="SSF55729">
    <property type="entry name" value="Acyl-CoA N-acyltransferases (Nat)"/>
    <property type="match status" value="1"/>
</dbReference>
<dbReference type="EMBL" id="JAIRAU010000048">
    <property type="protein sequence ID" value="MBZ5714533.1"/>
    <property type="molecule type" value="Genomic_DNA"/>
</dbReference>
<evidence type="ECO:0000256" key="2">
    <source>
        <dbReference type="ARBA" id="ARBA00023315"/>
    </source>
</evidence>
<keyword evidence="5" id="KW-1185">Reference proteome</keyword>
<feature type="domain" description="N-acetyltransferase" evidence="3">
    <location>
        <begin position="3"/>
        <end position="159"/>
    </location>
</feature>
<dbReference type="CDD" id="cd04301">
    <property type="entry name" value="NAT_SF"/>
    <property type="match status" value="1"/>
</dbReference>
<dbReference type="InterPro" id="IPR000182">
    <property type="entry name" value="GNAT_dom"/>
</dbReference>
<sequence length="161" mass="18040">MLARLRAAGPADAADIFRLIVDLATYEREPDAVVVTVDELRAQLAAERPPFECLLAEDDDGAVVGFALYFHNYSTWRGRPGLYLEDLFVEPSRRGRGIGKQLLVRLAQLAVERGCARMEWAVLDWNTPAIGFYERLGARAVSEWTIFRLTGQELLNLAQST</sequence>
<dbReference type="Pfam" id="PF00583">
    <property type="entry name" value="Acetyltransf_1"/>
    <property type="match status" value="1"/>
</dbReference>
<dbReference type="InterPro" id="IPR016181">
    <property type="entry name" value="Acyl_CoA_acyltransferase"/>
</dbReference>
<dbReference type="Proteomes" id="UP001139031">
    <property type="component" value="Unassembled WGS sequence"/>
</dbReference>
<accession>A0ABS7U1Y1</accession>
<reference evidence="4" key="1">
    <citation type="submission" date="2021-08" db="EMBL/GenBank/DDBJ databases">
        <authorList>
            <person name="Stevens D.C."/>
        </authorList>
    </citation>
    <scope>NUCLEOTIDE SEQUENCE</scope>
    <source>
        <strain evidence="4">DSM 53165</strain>
    </source>
</reference>
<proteinExistence type="predicted"/>
<gene>
    <name evidence="4" type="ORF">K7C98_35315</name>
</gene>
<dbReference type="Gene3D" id="3.40.630.30">
    <property type="match status" value="1"/>
</dbReference>
<keyword evidence="2" id="KW-0012">Acyltransferase</keyword>
<dbReference type="PANTHER" id="PTHR10545">
    <property type="entry name" value="DIAMINE N-ACETYLTRANSFERASE"/>
    <property type="match status" value="1"/>
</dbReference>
<evidence type="ECO:0000259" key="3">
    <source>
        <dbReference type="PROSITE" id="PS51186"/>
    </source>
</evidence>